<feature type="domain" description="Bacterial sugar transferase" evidence="5">
    <location>
        <begin position="58"/>
        <end position="243"/>
    </location>
</feature>
<evidence type="ECO:0000256" key="1">
    <source>
        <dbReference type="ARBA" id="ARBA00006464"/>
    </source>
</evidence>
<accession>A0A916RLW6</accession>
<sequence>MFESTRSCAKLRDEPVLNSQSGSGGVRCSQSGLFIYLKGGFPQEPRNGPLKHLARVCKRAFDMSLASITLSMLAPVFLLAAISVKVSSTGPVFCRELRYGEGGRQFRIYRFRCRSDDVYDAARLDQIASDDEHITPVGRFLRTSNIDQLPQLYNILIGDMSFIGPRAHPVGLLAEGCRYDELVPYYHLRHSVKPGLSGWAQINDLCGPTCDAHIAQARIDHDIAYVQNFSLLLDFRIAGMTIWRDMLCPRNRSGSPRNERKKGAKGASKDIF</sequence>
<dbReference type="Proteomes" id="UP000596977">
    <property type="component" value="Unassembled WGS sequence"/>
</dbReference>
<dbReference type="PANTHER" id="PTHR30576">
    <property type="entry name" value="COLANIC BIOSYNTHESIS UDP-GLUCOSE LIPID CARRIER TRANSFERASE"/>
    <property type="match status" value="1"/>
</dbReference>
<protein>
    <recommendedName>
        <fullName evidence="5">Bacterial sugar transferase domain-containing protein</fullName>
    </recommendedName>
</protein>
<evidence type="ECO:0000313" key="6">
    <source>
        <dbReference type="EMBL" id="GGA61405.1"/>
    </source>
</evidence>
<dbReference type="PANTHER" id="PTHR30576:SF0">
    <property type="entry name" value="UNDECAPRENYL-PHOSPHATE N-ACETYLGALACTOSAMINYL 1-PHOSPHATE TRANSFERASE-RELATED"/>
    <property type="match status" value="1"/>
</dbReference>
<gene>
    <name evidence="6" type="ORF">GCM10011499_34670</name>
</gene>
<comment type="caution">
    <text evidence="6">The sequence shown here is derived from an EMBL/GenBank/DDBJ whole genome shotgun (WGS) entry which is preliminary data.</text>
</comment>
<dbReference type="RefSeq" id="WP_127071721.1">
    <property type="nucleotide sequence ID" value="NZ_BMKB01000007.1"/>
</dbReference>
<keyword evidence="4" id="KW-0812">Transmembrane</keyword>
<evidence type="ECO:0000256" key="2">
    <source>
        <dbReference type="ARBA" id="ARBA00023169"/>
    </source>
</evidence>
<name>A0A916RLW6_9HYPH</name>
<organism evidence="6 7">
    <name type="scientific">Pelagibacterium lentulum</name>
    <dbReference type="NCBI Taxonomy" id="2029865"/>
    <lineage>
        <taxon>Bacteria</taxon>
        <taxon>Pseudomonadati</taxon>
        <taxon>Pseudomonadota</taxon>
        <taxon>Alphaproteobacteria</taxon>
        <taxon>Hyphomicrobiales</taxon>
        <taxon>Devosiaceae</taxon>
        <taxon>Pelagibacterium</taxon>
    </lineage>
</organism>
<comment type="similarity">
    <text evidence="1">Belongs to the bacterial sugar transferase family.</text>
</comment>
<feature type="region of interest" description="Disordered" evidence="3">
    <location>
        <begin position="253"/>
        <end position="272"/>
    </location>
</feature>
<dbReference type="AlphaFoldDB" id="A0A916RLW6"/>
<keyword evidence="4" id="KW-0472">Membrane</keyword>
<dbReference type="GO" id="GO:0000271">
    <property type="term" value="P:polysaccharide biosynthetic process"/>
    <property type="evidence" value="ECO:0007669"/>
    <property type="project" value="UniProtKB-KW"/>
</dbReference>
<keyword evidence="2" id="KW-0270">Exopolysaccharide synthesis</keyword>
<proteinExistence type="inferred from homology"/>
<dbReference type="GO" id="GO:0016780">
    <property type="term" value="F:phosphotransferase activity, for other substituted phosphate groups"/>
    <property type="evidence" value="ECO:0007669"/>
    <property type="project" value="TreeGrafter"/>
</dbReference>
<dbReference type="EMBL" id="BMKB01000007">
    <property type="protein sequence ID" value="GGA61405.1"/>
    <property type="molecule type" value="Genomic_DNA"/>
</dbReference>
<evidence type="ECO:0000313" key="7">
    <source>
        <dbReference type="Proteomes" id="UP000596977"/>
    </source>
</evidence>
<evidence type="ECO:0000256" key="4">
    <source>
        <dbReference type="SAM" id="Phobius"/>
    </source>
</evidence>
<dbReference type="Pfam" id="PF02397">
    <property type="entry name" value="Bac_transf"/>
    <property type="match status" value="1"/>
</dbReference>
<dbReference type="OrthoDB" id="9808602at2"/>
<evidence type="ECO:0000256" key="3">
    <source>
        <dbReference type="SAM" id="MobiDB-lite"/>
    </source>
</evidence>
<reference evidence="6 7" key="1">
    <citation type="journal article" date="2014" name="Int. J. Syst. Evol. Microbiol.">
        <title>Complete genome sequence of Corynebacterium casei LMG S-19264T (=DSM 44701T), isolated from a smear-ripened cheese.</title>
        <authorList>
            <consortium name="US DOE Joint Genome Institute (JGI-PGF)"/>
            <person name="Walter F."/>
            <person name="Albersmeier A."/>
            <person name="Kalinowski J."/>
            <person name="Ruckert C."/>
        </authorList>
    </citation>
    <scope>NUCLEOTIDE SEQUENCE [LARGE SCALE GENOMIC DNA]</scope>
    <source>
        <strain evidence="6 7">CGMCC 1.15896</strain>
    </source>
</reference>
<dbReference type="InterPro" id="IPR003362">
    <property type="entry name" value="Bact_transf"/>
</dbReference>
<feature type="transmembrane region" description="Helical" evidence="4">
    <location>
        <begin position="65"/>
        <end position="84"/>
    </location>
</feature>
<evidence type="ECO:0000259" key="5">
    <source>
        <dbReference type="Pfam" id="PF02397"/>
    </source>
</evidence>
<keyword evidence="7" id="KW-1185">Reference proteome</keyword>
<keyword evidence="4" id="KW-1133">Transmembrane helix</keyword>